<dbReference type="SUPFAM" id="SSF140736">
    <property type="entry name" value="Rv1873-like"/>
    <property type="match status" value="1"/>
</dbReference>
<dbReference type="Pfam" id="PF08837">
    <property type="entry name" value="DUF1810"/>
    <property type="match status" value="1"/>
</dbReference>
<name>A0AAW4YKQ8_9BACT</name>
<evidence type="ECO:0000313" key="1">
    <source>
        <dbReference type="EMBL" id="MCE4122205.1"/>
    </source>
</evidence>
<dbReference type="EMBL" id="JAJTVO010000012">
    <property type="protein sequence ID" value="MCE4122205.1"/>
    <property type="molecule type" value="Genomic_DNA"/>
</dbReference>
<gene>
    <name evidence="1" type="ORF">LYY06_07975</name>
</gene>
<evidence type="ECO:0000313" key="2">
    <source>
        <dbReference type="Proteomes" id="UP001200307"/>
    </source>
</evidence>
<protein>
    <submittedName>
        <fullName evidence="1">DUF1810 domain-containing protein</fullName>
    </submittedName>
</protein>
<proteinExistence type="predicted"/>
<dbReference type="InterPro" id="IPR036287">
    <property type="entry name" value="Rv1873-like_sf"/>
</dbReference>
<sequence>MRELKTDRKQSHWIWYIFPQQKGLGHSYNSKYYGLDGEGEARAYIEYEILGDRLRECCKVLLLHKGKDIKYIMGSGIDVLKLKTSMCLFNKVSPNDVFEEVLDAFF</sequence>
<dbReference type="InterPro" id="IPR014937">
    <property type="entry name" value="DUF1810"/>
</dbReference>
<dbReference type="Proteomes" id="UP001200307">
    <property type="component" value="Unassembled WGS sequence"/>
</dbReference>
<comment type="caution">
    <text evidence="1">The sequence shown here is derived from an EMBL/GenBank/DDBJ whole genome shotgun (WGS) entry which is preliminary data.</text>
</comment>
<reference evidence="1" key="1">
    <citation type="submission" date="2021-12" db="EMBL/GenBank/DDBJ databases">
        <authorList>
            <person name="Lv X."/>
        </authorList>
    </citation>
    <scope>NUCLEOTIDE SEQUENCE</scope>
    <source>
        <strain evidence="1">HF2106</strain>
    </source>
</reference>
<dbReference type="Gene3D" id="1.25.40.380">
    <property type="entry name" value="Protein of unknown function DUF1810"/>
    <property type="match status" value="1"/>
</dbReference>
<dbReference type="AlphaFoldDB" id="A0AAW4YKQ8"/>
<organism evidence="1 2">
    <name type="scientific">Segatella copri</name>
    <dbReference type="NCBI Taxonomy" id="165179"/>
    <lineage>
        <taxon>Bacteria</taxon>
        <taxon>Pseudomonadati</taxon>
        <taxon>Bacteroidota</taxon>
        <taxon>Bacteroidia</taxon>
        <taxon>Bacteroidales</taxon>
        <taxon>Prevotellaceae</taxon>
        <taxon>Segatella</taxon>
    </lineage>
</organism>
<accession>A0AAW4YKQ8</accession>